<dbReference type="WBParaSite" id="BPAG_0001200501-mRNA-1">
    <property type="protein sequence ID" value="BPAG_0001200501-mRNA-1"/>
    <property type="gene ID" value="BPAG_0001200501"/>
</dbReference>
<proteinExistence type="predicted"/>
<organism evidence="3">
    <name type="scientific">Brugia pahangi</name>
    <name type="common">Filarial nematode worm</name>
    <dbReference type="NCBI Taxonomy" id="6280"/>
    <lineage>
        <taxon>Eukaryota</taxon>
        <taxon>Metazoa</taxon>
        <taxon>Ecdysozoa</taxon>
        <taxon>Nematoda</taxon>
        <taxon>Chromadorea</taxon>
        <taxon>Rhabditida</taxon>
        <taxon>Spirurina</taxon>
        <taxon>Spiruromorpha</taxon>
        <taxon>Filarioidea</taxon>
        <taxon>Onchocercidae</taxon>
        <taxon>Brugia</taxon>
    </lineage>
</organism>
<evidence type="ECO:0000313" key="2">
    <source>
        <dbReference type="Proteomes" id="UP000278627"/>
    </source>
</evidence>
<protein>
    <submittedName>
        <fullName evidence="1 3">Uncharacterized protein</fullName>
    </submittedName>
</protein>
<dbReference type="AlphaFoldDB" id="A0A0N4TTE3"/>
<reference evidence="3" key="1">
    <citation type="submission" date="2017-02" db="UniProtKB">
        <authorList>
            <consortium name="WormBaseParasite"/>
        </authorList>
    </citation>
    <scope>IDENTIFICATION</scope>
</reference>
<name>A0A0N4TTE3_BRUPA</name>
<gene>
    <name evidence="1" type="ORF">BPAG_LOCUS11967</name>
</gene>
<evidence type="ECO:0000313" key="1">
    <source>
        <dbReference type="EMBL" id="VDN93153.1"/>
    </source>
</evidence>
<sequence length="56" mass="6823">MSFISNATFTTYFTIRSNYFTNSSSYISHWFNTFSWLSYQYAYSHITIPNISHRYR</sequence>
<keyword evidence="2" id="KW-1185">Reference proteome</keyword>
<evidence type="ECO:0000313" key="3">
    <source>
        <dbReference type="WBParaSite" id="BPAG_0001200501-mRNA-1"/>
    </source>
</evidence>
<dbReference type="Proteomes" id="UP000278627">
    <property type="component" value="Unassembled WGS sequence"/>
</dbReference>
<dbReference type="EMBL" id="UZAD01013261">
    <property type="protein sequence ID" value="VDN93153.1"/>
    <property type="molecule type" value="Genomic_DNA"/>
</dbReference>
<accession>A0A0N4TTE3</accession>
<reference evidence="1 2" key="2">
    <citation type="submission" date="2018-11" db="EMBL/GenBank/DDBJ databases">
        <authorList>
            <consortium name="Pathogen Informatics"/>
        </authorList>
    </citation>
    <scope>NUCLEOTIDE SEQUENCE [LARGE SCALE GENOMIC DNA]</scope>
</reference>